<name>A0A9W6SWD9_CANBO</name>
<dbReference type="GO" id="GO:0005819">
    <property type="term" value="C:spindle"/>
    <property type="evidence" value="ECO:0007669"/>
    <property type="project" value="UniProtKB-SubCell"/>
</dbReference>
<dbReference type="InterPro" id="IPR005635">
    <property type="entry name" value="Inner_centromere_prot_ARK-bd"/>
</dbReference>
<proteinExistence type="inferred from homology"/>
<evidence type="ECO:0000256" key="3">
    <source>
        <dbReference type="ARBA" id="ARBA00010042"/>
    </source>
</evidence>
<gene>
    <name evidence="9" type="ORF">Cboi02_000163700</name>
</gene>
<organism evidence="9 10">
    <name type="scientific">Candida boidinii</name>
    <name type="common">Yeast</name>
    <dbReference type="NCBI Taxonomy" id="5477"/>
    <lineage>
        <taxon>Eukaryota</taxon>
        <taxon>Fungi</taxon>
        <taxon>Dikarya</taxon>
        <taxon>Ascomycota</taxon>
        <taxon>Saccharomycotina</taxon>
        <taxon>Pichiomycetes</taxon>
        <taxon>Pichiales</taxon>
        <taxon>Pichiaceae</taxon>
        <taxon>Ogataea</taxon>
        <taxon>Ogataea/Candida clade</taxon>
    </lineage>
</organism>
<protein>
    <submittedName>
        <fullName evidence="9">Unnamed protein product</fullName>
    </submittedName>
</protein>
<evidence type="ECO:0000313" key="10">
    <source>
        <dbReference type="Proteomes" id="UP001165120"/>
    </source>
</evidence>
<keyword evidence="6" id="KW-0539">Nucleus</keyword>
<dbReference type="EMBL" id="BSXN01000409">
    <property type="protein sequence ID" value="GME68407.1"/>
    <property type="molecule type" value="Genomic_DNA"/>
</dbReference>
<reference evidence="9" key="1">
    <citation type="submission" date="2023-04" db="EMBL/GenBank/DDBJ databases">
        <title>Candida boidinii NBRC 10035.</title>
        <authorList>
            <person name="Ichikawa N."/>
            <person name="Sato H."/>
            <person name="Tonouchi N."/>
        </authorList>
    </citation>
    <scope>NUCLEOTIDE SEQUENCE</scope>
    <source>
        <strain evidence="9">NBRC 10035</strain>
    </source>
</reference>
<keyword evidence="10" id="KW-1185">Reference proteome</keyword>
<dbReference type="GO" id="GO:0005634">
    <property type="term" value="C:nucleus"/>
    <property type="evidence" value="ECO:0007669"/>
    <property type="project" value="UniProtKB-SubCell"/>
</dbReference>
<comment type="similarity">
    <text evidence="3">Belongs to the INCENP family.</text>
</comment>
<feature type="region of interest" description="Disordered" evidence="7">
    <location>
        <begin position="106"/>
        <end position="165"/>
    </location>
</feature>
<evidence type="ECO:0000256" key="5">
    <source>
        <dbReference type="ARBA" id="ARBA00023212"/>
    </source>
</evidence>
<keyword evidence="5" id="KW-0206">Cytoskeleton</keyword>
<evidence type="ECO:0000256" key="1">
    <source>
        <dbReference type="ARBA" id="ARBA00004123"/>
    </source>
</evidence>
<feature type="compositionally biased region" description="Polar residues" evidence="7">
    <location>
        <begin position="135"/>
        <end position="165"/>
    </location>
</feature>
<comment type="caution">
    <text evidence="9">The sequence shown here is derived from an EMBL/GenBank/DDBJ whole genome shotgun (WGS) entry which is preliminary data.</text>
</comment>
<dbReference type="Pfam" id="PF03941">
    <property type="entry name" value="INCENP_ARK-bind"/>
    <property type="match status" value="1"/>
</dbReference>
<dbReference type="Proteomes" id="UP001165120">
    <property type="component" value="Unassembled WGS sequence"/>
</dbReference>
<sequence>MNNNKKTRSIVESSTMSKNPSIITEVKSDQRATSMRSNDIDSRIQYNLNNKRKIETVIKSSSSSSSALSNTENMKKYKKLQKVTKPTSTLAVSPLNKLKERQAMGNLTNSRNISSDNLRLNNISNNRERKEESLSRNAISRGANTSSNNTIGEKTSRSGATTNKKIPSSFIPAAFRKKSTLVIEKKQNITHSNNNMNNNSNNRQEKEEMILPEIYSDDEQNNGDGNVLMEWGRSPNLKNELKKQQLFDADKLFGPVMPITIEDTFRNFKANKYKSRLSSVNYMGCDRLTQKEIDDYAKQRAMYNTNL</sequence>
<accession>A0A9W6SWD9</accession>
<feature type="compositionally biased region" description="Polar residues" evidence="7">
    <location>
        <begin position="9"/>
        <end position="22"/>
    </location>
</feature>
<feature type="region of interest" description="Disordered" evidence="7">
    <location>
        <begin position="1"/>
        <end position="38"/>
    </location>
</feature>
<evidence type="ECO:0000256" key="6">
    <source>
        <dbReference type="ARBA" id="ARBA00023242"/>
    </source>
</evidence>
<evidence type="ECO:0000259" key="8">
    <source>
        <dbReference type="Pfam" id="PF03941"/>
    </source>
</evidence>
<evidence type="ECO:0000256" key="7">
    <source>
        <dbReference type="SAM" id="MobiDB-lite"/>
    </source>
</evidence>
<evidence type="ECO:0000313" key="9">
    <source>
        <dbReference type="EMBL" id="GME68407.1"/>
    </source>
</evidence>
<evidence type="ECO:0000256" key="4">
    <source>
        <dbReference type="ARBA" id="ARBA00022490"/>
    </source>
</evidence>
<feature type="domain" description="Inner centromere protein ARK-binding" evidence="8">
    <location>
        <begin position="213"/>
        <end position="265"/>
    </location>
</feature>
<keyword evidence="4" id="KW-0963">Cytoplasm</keyword>
<evidence type="ECO:0000256" key="2">
    <source>
        <dbReference type="ARBA" id="ARBA00004186"/>
    </source>
</evidence>
<feature type="compositionally biased region" description="Polar residues" evidence="7">
    <location>
        <begin position="106"/>
        <end position="125"/>
    </location>
</feature>
<dbReference type="AlphaFoldDB" id="A0A9W6SWD9"/>
<comment type="subcellular location">
    <subcellularLocation>
        <location evidence="2">Cytoplasm</location>
        <location evidence="2">Cytoskeleton</location>
        <location evidence="2">Spindle</location>
    </subcellularLocation>
    <subcellularLocation>
        <location evidence="1">Nucleus</location>
    </subcellularLocation>
</comment>